<dbReference type="Proteomes" id="UP000663880">
    <property type="component" value="Unassembled WGS sequence"/>
</dbReference>
<gene>
    <name evidence="6" type="ORF">PMACD_LOCUS10761</name>
</gene>
<reference evidence="6" key="1">
    <citation type="submission" date="2021-02" db="EMBL/GenBank/DDBJ databases">
        <authorList>
            <person name="Steward A R."/>
        </authorList>
    </citation>
    <scope>NUCLEOTIDE SEQUENCE</scope>
</reference>
<evidence type="ECO:0000259" key="4">
    <source>
        <dbReference type="Pfam" id="PF01757"/>
    </source>
</evidence>
<feature type="transmembrane region" description="Helical" evidence="2">
    <location>
        <begin position="282"/>
        <end position="300"/>
    </location>
</feature>
<evidence type="ECO:0000256" key="3">
    <source>
        <dbReference type="SAM" id="SignalP"/>
    </source>
</evidence>
<dbReference type="PANTHER" id="PTHR11161">
    <property type="entry name" value="O-ACYLTRANSFERASE"/>
    <property type="match status" value="1"/>
</dbReference>
<keyword evidence="2" id="KW-1133">Transmembrane helix</keyword>
<feature type="transmembrane region" description="Helical" evidence="2">
    <location>
        <begin position="217"/>
        <end position="239"/>
    </location>
</feature>
<evidence type="ECO:0008006" key="8">
    <source>
        <dbReference type="Google" id="ProtNLM"/>
    </source>
</evidence>
<feature type="transmembrane region" description="Helical" evidence="2">
    <location>
        <begin position="320"/>
        <end position="344"/>
    </location>
</feature>
<feature type="transmembrane region" description="Helical" evidence="2">
    <location>
        <begin position="453"/>
        <end position="476"/>
    </location>
</feature>
<feature type="chain" id="PRO_5032645372" description="Nose resistant-to-fluoxetine protein N-terminal domain-containing protein" evidence="3">
    <location>
        <begin position="22"/>
        <end position="704"/>
    </location>
</feature>
<keyword evidence="2" id="KW-0472">Membrane</keyword>
<feature type="transmembrane region" description="Helical" evidence="2">
    <location>
        <begin position="427"/>
        <end position="446"/>
    </location>
</feature>
<proteinExistence type="predicted"/>
<keyword evidence="2" id="KW-0812">Transmembrane</keyword>
<feature type="signal peptide" evidence="3">
    <location>
        <begin position="1"/>
        <end position="21"/>
    </location>
</feature>
<dbReference type="OrthoDB" id="118951at2759"/>
<dbReference type="PANTHER" id="PTHR11161:SF0">
    <property type="entry name" value="O-ACYLTRANSFERASE LIKE PROTEIN"/>
    <property type="match status" value="1"/>
</dbReference>
<dbReference type="InterPro" id="IPR006621">
    <property type="entry name" value="Nose-resist-to-fluoxetine_N"/>
</dbReference>
<comment type="caution">
    <text evidence="6">The sequence shown here is derived from an EMBL/GenBank/DDBJ whole genome shotgun (WGS) entry which is preliminary data.</text>
</comment>
<feature type="transmembrane region" description="Helical" evidence="2">
    <location>
        <begin position="651"/>
        <end position="675"/>
    </location>
</feature>
<dbReference type="InterPro" id="IPR052728">
    <property type="entry name" value="O2_lipid_transport_reg"/>
</dbReference>
<evidence type="ECO:0000256" key="2">
    <source>
        <dbReference type="SAM" id="Phobius"/>
    </source>
</evidence>
<dbReference type="GO" id="GO:0016747">
    <property type="term" value="F:acyltransferase activity, transferring groups other than amino-acyl groups"/>
    <property type="evidence" value="ECO:0007669"/>
    <property type="project" value="InterPro"/>
</dbReference>
<dbReference type="Pfam" id="PF20146">
    <property type="entry name" value="NRF"/>
    <property type="match status" value="1"/>
</dbReference>
<sequence length="704" mass="79855">MSFVYCIAAVVIVSSVRNVKAQLAAPDGVPNVFDKDLYESVLNSDLCRSQITHMKFENQVLLLRFFDLGFRVPTGIMDNVNTNDFGDYFKCLELNADSQDPPIKGKYCAVTVPLNQDLRLPFLDGQFNGRDLLSDQIRRKGMDPEVVFKAIEQRSDDSNTGGIFDDLTFRFGICMPQTCTTDQWVSEVFANVSAIGFKYEEEFCRLPDDRPWVAADYVAIAIFSTLVALTVASTCYDLHCTFTLKKDKKQISPLLSSFSIYTNTRRLTTFSSNANTLDCLDGIRAISMMWVILGHTFSMYNTFVNLLEVIDFLVSTPATFVQSGVFAVDTFLTMTGILLIYTSVGKMTTKSLLKTLHVFYINRIMRLFPLLGAVVLLEASVFHRIADGPYWLTVARNVERCRNWWWSTILYVQNYVNPNDICIQHSWYLAIDMQLHIISPLILVWVYSGRRRLAWAGLSGGILAVLVASTVFNFMFDLPSSNASLVRLGEQADYMEKFYQNTLTRGSPFFFGMAAGYLLVLTKGKKIKLPLAFVLVAWIIALSMFSTVFYMTYEVMQLEWRNQLADNLYNSFARPIWAIALCWLVFACVHGYGGPINWTLCLPMWKIPARISYAMYLFHYSFMFIAASMQIRPLYFTVAQSLFDFLGHLFLTTLTAFIVTVLIDSPFSTLTKLLLSGGQKRPRRPPPEVKASVEGQPENGNTRI</sequence>
<dbReference type="AlphaFoldDB" id="A0A821UT57"/>
<dbReference type="EMBL" id="CAJOBZ010000032">
    <property type="protein sequence ID" value="CAF4894462.1"/>
    <property type="molecule type" value="Genomic_DNA"/>
</dbReference>
<feature type="domain" description="Acyltransferase 3" evidence="4">
    <location>
        <begin position="279"/>
        <end position="663"/>
    </location>
</feature>
<feature type="transmembrane region" description="Helical" evidence="2">
    <location>
        <begin position="572"/>
        <end position="592"/>
    </location>
</feature>
<name>A0A821UT57_9NEOP</name>
<feature type="region of interest" description="Disordered" evidence="1">
    <location>
        <begin position="677"/>
        <end position="704"/>
    </location>
</feature>
<dbReference type="Pfam" id="PF01757">
    <property type="entry name" value="Acyl_transf_3"/>
    <property type="match status" value="1"/>
</dbReference>
<evidence type="ECO:0000256" key="1">
    <source>
        <dbReference type="SAM" id="MobiDB-lite"/>
    </source>
</evidence>
<feature type="transmembrane region" description="Helical" evidence="2">
    <location>
        <begin position="364"/>
        <end position="386"/>
    </location>
</feature>
<evidence type="ECO:0000259" key="5">
    <source>
        <dbReference type="Pfam" id="PF20146"/>
    </source>
</evidence>
<feature type="transmembrane region" description="Helical" evidence="2">
    <location>
        <begin position="503"/>
        <end position="522"/>
    </location>
</feature>
<keyword evidence="3" id="KW-0732">Signal</keyword>
<feature type="domain" description="Nose resistant-to-fluoxetine protein N-terminal" evidence="5">
    <location>
        <begin position="59"/>
        <end position="183"/>
    </location>
</feature>
<feature type="transmembrane region" description="Helical" evidence="2">
    <location>
        <begin position="613"/>
        <end position="631"/>
    </location>
</feature>
<dbReference type="InterPro" id="IPR002656">
    <property type="entry name" value="Acyl_transf_3_dom"/>
</dbReference>
<feature type="transmembrane region" description="Helical" evidence="2">
    <location>
        <begin position="529"/>
        <end position="552"/>
    </location>
</feature>
<evidence type="ECO:0000313" key="7">
    <source>
        <dbReference type="Proteomes" id="UP000663880"/>
    </source>
</evidence>
<keyword evidence="7" id="KW-1185">Reference proteome</keyword>
<evidence type="ECO:0000313" key="6">
    <source>
        <dbReference type="EMBL" id="CAF4894462.1"/>
    </source>
</evidence>
<protein>
    <recommendedName>
        <fullName evidence="8">Nose resistant-to-fluoxetine protein N-terminal domain-containing protein</fullName>
    </recommendedName>
</protein>
<organism evidence="6 7">
    <name type="scientific">Pieris macdunnoughi</name>
    <dbReference type="NCBI Taxonomy" id="345717"/>
    <lineage>
        <taxon>Eukaryota</taxon>
        <taxon>Metazoa</taxon>
        <taxon>Ecdysozoa</taxon>
        <taxon>Arthropoda</taxon>
        <taxon>Hexapoda</taxon>
        <taxon>Insecta</taxon>
        <taxon>Pterygota</taxon>
        <taxon>Neoptera</taxon>
        <taxon>Endopterygota</taxon>
        <taxon>Lepidoptera</taxon>
        <taxon>Glossata</taxon>
        <taxon>Ditrysia</taxon>
        <taxon>Papilionoidea</taxon>
        <taxon>Pieridae</taxon>
        <taxon>Pierinae</taxon>
        <taxon>Pieris</taxon>
    </lineage>
</organism>
<accession>A0A821UT57</accession>